<evidence type="ECO:0000313" key="13">
    <source>
        <dbReference type="EMBL" id="TRX00882.1"/>
    </source>
</evidence>
<evidence type="ECO:0000256" key="8">
    <source>
        <dbReference type="ARBA" id="ARBA00022827"/>
    </source>
</evidence>
<dbReference type="SUPFAM" id="SSF143631">
    <property type="entry name" value="ApbE-like"/>
    <property type="match status" value="1"/>
</dbReference>
<keyword evidence="7 12" id="KW-0479">Metal-binding</keyword>
<evidence type="ECO:0000256" key="10">
    <source>
        <dbReference type="ARBA" id="ARBA00031306"/>
    </source>
</evidence>
<dbReference type="GO" id="GO:0016740">
    <property type="term" value="F:transferase activity"/>
    <property type="evidence" value="ECO:0007669"/>
    <property type="project" value="UniProtKB-KW"/>
</dbReference>
<reference evidence="13 14" key="1">
    <citation type="journal article" date="2019" name="Antonie Van Leeuwenhoek">
        <title>Description of 'Ca. Methylobacter oryzae' KRF1, a novel species from the environmentally important Methylobacter clade 2.</title>
        <authorList>
            <person name="Khatri K."/>
            <person name="Mohite J.A."/>
            <person name="Pandit P.S."/>
            <person name="Bahulikar R."/>
            <person name="Rahalkar M.C."/>
        </authorList>
    </citation>
    <scope>NUCLEOTIDE SEQUENCE [LARGE SCALE GENOMIC DNA]</scope>
    <source>
        <strain evidence="13 14">KRF1</strain>
    </source>
</reference>
<name>A0ABY3CDS6_9GAMM</name>
<proteinExistence type="inferred from homology"/>
<comment type="similarity">
    <text evidence="2 12">Belongs to the ApbE family.</text>
</comment>
<comment type="cofactor">
    <cofactor evidence="1">
        <name>Mg(2+)</name>
        <dbReference type="ChEBI" id="CHEBI:18420"/>
    </cofactor>
</comment>
<evidence type="ECO:0000313" key="14">
    <source>
        <dbReference type="Proteomes" id="UP000733744"/>
    </source>
</evidence>
<evidence type="ECO:0000256" key="5">
    <source>
        <dbReference type="ARBA" id="ARBA00022630"/>
    </source>
</evidence>
<evidence type="ECO:0000256" key="11">
    <source>
        <dbReference type="ARBA" id="ARBA00048540"/>
    </source>
</evidence>
<dbReference type="PIRSF" id="PIRSF006268">
    <property type="entry name" value="ApbE"/>
    <property type="match status" value="1"/>
</dbReference>
<keyword evidence="5 12" id="KW-0285">Flavoprotein</keyword>
<keyword evidence="9 12" id="KW-0460">Magnesium</keyword>
<keyword evidence="8 12" id="KW-0274">FAD</keyword>
<dbReference type="EMBL" id="RYFG02000024">
    <property type="protein sequence ID" value="TRX00882.1"/>
    <property type="molecule type" value="Genomic_DNA"/>
</dbReference>
<evidence type="ECO:0000256" key="7">
    <source>
        <dbReference type="ARBA" id="ARBA00022723"/>
    </source>
</evidence>
<dbReference type="PANTHER" id="PTHR30040">
    <property type="entry name" value="THIAMINE BIOSYNTHESIS LIPOPROTEIN APBE"/>
    <property type="match status" value="1"/>
</dbReference>
<dbReference type="RefSeq" id="WP_127028924.1">
    <property type="nucleotide sequence ID" value="NZ_RYFG02000024.1"/>
</dbReference>
<keyword evidence="6 12" id="KW-0808">Transferase</keyword>
<accession>A0ABY3CDS6</accession>
<dbReference type="InterPro" id="IPR024932">
    <property type="entry name" value="ApbE"/>
</dbReference>
<evidence type="ECO:0000256" key="12">
    <source>
        <dbReference type="PIRNR" id="PIRNR006268"/>
    </source>
</evidence>
<evidence type="ECO:0000256" key="9">
    <source>
        <dbReference type="ARBA" id="ARBA00022842"/>
    </source>
</evidence>
<dbReference type="Gene3D" id="3.10.520.10">
    <property type="entry name" value="ApbE-like domains"/>
    <property type="match status" value="1"/>
</dbReference>
<sequence length="303" mass="32869">MLKLYSNSFTAMGTECCLHLYVSSPSDADAIAYSAIQEVLRVEARYSRYRTGSFLARINHAAQRGAVIEVDEETAGLLDYAYACYKKSGGLFDITSGILRQAWDFSVLNLPAQSEINRLLPFIGLDKVRWQSPRLSFSIPGMELDFGGIGKEYAADRAAALCAAQGVEHGLVDLGGDIAVIGPHPDREPWRIGICHPRNPNSPMASVDVEKGALATSGDYERFIEIDGKRYCHLLNPKSGWPVRGLSSVSVLADQCLVAGSVASVAMLKGLDGIGWLDGLGVRYLWMDDEGRQGDSLFASSLS</sequence>
<keyword evidence="14" id="KW-1185">Reference proteome</keyword>
<evidence type="ECO:0000256" key="3">
    <source>
        <dbReference type="ARBA" id="ARBA00011955"/>
    </source>
</evidence>
<dbReference type="Pfam" id="PF02424">
    <property type="entry name" value="ApbE"/>
    <property type="match status" value="1"/>
</dbReference>
<evidence type="ECO:0000256" key="6">
    <source>
        <dbReference type="ARBA" id="ARBA00022679"/>
    </source>
</evidence>
<dbReference type="Proteomes" id="UP000733744">
    <property type="component" value="Unassembled WGS sequence"/>
</dbReference>
<dbReference type="EC" id="2.7.1.180" evidence="3 12"/>
<organism evidence="13 14">
    <name type="scientific">Candidatus Methylobacter oryzae</name>
    <dbReference type="NCBI Taxonomy" id="2497749"/>
    <lineage>
        <taxon>Bacteria</taxon>
        <taxon>Pseudomonadati</taxon>
        <taxon>Pseudomonadota</taxon>
        <taxon>Gammaproteobacteria</taxon>
        <taxon>Methylococcales</taxon>
        <taxon>Methylococcaceae</taxon>
        <taxon>Methylobacter</taxon>
    </lineage>
</organism>
<evidence type="ECO:0000256" key="1">
    <source>
        <dbReference type="ARBA" id="ARBA00001946"/>
    </source>
</evidence>
<comment type="caution">
    <text evidence="13">The sequence shown here is derived from an EMBL/GenBank/DDBJ whole genome shotgun (WGS) entry which is preliminary data.</text>
</comment>
<evidence type="ECO:0000256" key="2">
    <source>
        <dbReference type="ARBA" id="ARBA00008282"/>
    </source>
</evidence>
<gene>
    <name evidence="13" type="ORF">EKO24_004555</name>
</gene>
<dbReference type="InterPro" id="IPR003374">
    <property type="entry name" value="ApbE-like_sf"/>
</dbReference>
<evidence type="ECO:0000256" key="4">
    <source>
        <dbReference type="ARBA" id="ARBA00016337"/>
    </source>
</evidence>
<comment type="catalytic activity">
    <reaction evidence="11 12">
        <text>L-threonyl-[protein] + FAD = FMN-L-threonyl-[protein] + AMP + H(+)</text>
        <dbReference type="Rhea" id="RHEA:36847"/>
        <dbReference type="Rhea" id="RHEA-COMP:11060"/>
        <dbReference type="Rhea" id="RHEA-COMP:11061"/>
        <dbReference type="ChEBI" id="CHEBI:15378"/>
        <dbReference type="ChEBI" id="CHEBI:30013"/>
        <dbReference type="ChEBI" id="CHEBI:57692"/>
        <dbReference type="ChEBI" id="CHEBI:74257"/>
        <dbReference type="ChEBI" id="CHEBI:456215"/>
        <dbReference type="EC" id="2.7.1.180"/>
    </reaction>
</comment>
<protein>
    <recommendedName>
        <fullName evidence="4 12">FAD:protein FMN transferase</fullName>
        <ecNumber evidence="3 12">2.7.1.180</ecNumber>
    </recommendedName>
    <alternativeName>
        <fullName evidence="10 12">Flavin transferase</fullName>
    </alternativeName>
</protein>
<dbReference type="PANTHER" id="PTHR30040:SF2">
    <property type="entry name" value="FAD:PROTEIN FMN TRANSFERASE"/>
    <property type="match status" value="1"/>
</dbReference>